<dbReference type="GO" id="GO:0000209">
    <property type="term" value="P:protein polyubiquitination"/>
    <property type="evidence" value="ECO:0007669"/>
    <property type="project" value="TreeGrafter"/>
</dbReference>
<dbReference type="GO" id="GO:0005634">
    <property type="term" value="C:nucleus"/>
    <property type="evidence" value="ECO:0007669"/>
    <property type="project" value="TreeGrafter"/>
</dbReference>
<name>A0AAD9MFR4_9PEZI</name>
<dbReference type="GO" id="GO:0043161">
    <property type="term" value="P:proteasome-mediated ubiquitin-dependent protein catabolic process"/>
    <property type="evidence" value="ECO:0007669"/>
    <property type="project" value="TreeGrafter"/>
</dbReference>
<dbReference type="GO" id="GO:0031624">
    <property type="term" value="F:ubiquitin conjugating enzyme binding"/>
    <property type="evidence" value="ECO:0007669"/>
    <property type="project" value="TreeGrafter"/>
</dbReference>
<dbReference type="Pfam" id="PF09814">
    <property type="entry name" value="HECT_2"/>
    <property type="match status" value="1"/>
</dbReference>
<accession>A0AAD9MFR4</accession>
<dbReference type="PANTHER" id="PTHR31531">
    <property type="entry name" value="E3 UBIQUITIN-PROTEIN LIGASE E3D FAMILY MEMBER"/>
    <property type="match status" value="1"/>
</dbReference>
<gene>
    <name evidence="1" type="ORF">P8C59_005689</name>
</gene>
<sequence length="423" mass="44270">MDSSDPDPDPHFSIYAELLPNLRQLSVAITLPSPNDATTKVTVTNDAPDGAPPRTALHVSHRGASRAVLIPARVAAPPVMRLPADSPPATLLQFRLALAAGGGGGGGVGVGAVVPWEAADLGEGAAVRCRVCEGVVVPRARVRAWKDLPSENWAEMMEFWHCHKPGHHGHGLDDEVEASKAGDDELASRGYGASSIVTAQRGVGLVDLTAILFAEEDCEAVVYSYTTIEHGAPRRDDLMHTDKAGSPPKGLHIFCPACHAQLGHYAVRAAAATLFKWAVTVEGCAQEGQAPPTAATCLVAALVAGMARTGSSKALVLPMHRRTDMTDSVLLVQMLNGSLSCASSEVADGRAVPAAKVLYRFVGPKEADAMLESVTAEVQEVHLPAAAVAELVAGLDRSCGLLLPASGREFRGARVGLLRRWAG</sequence>
<dbReference type="InterPro" id="IPR019193">
    <property type="entry name" value="UBQ-conj_enz_E2-bd_prot"/>
</dbReference>
<evidence type="ECO:0000313" key="2">
    <source>
        <dbReference type="Proteomes" id="UP001217918"/>
    </source>
</evidence>
<dbReference type="GO" id="GO:0005829">
    <property type="term" value="C:cytosol"/>
    <property type="evidence" value="ECO:0007669"/>
    <property type="project" value="TreeGrafter"/>
</dbReference>
<dbReference type="Proteomes" id="UP001217918">
    <property type="component" value="Unassembled WGS sequence"/>
</dbReference>
<dbReference type="GO" id="GO:0030332">
    <property type="term" value="F:cyclin binding"/>
    <property type="evidence" value="ECO:0007669"/>
    <property type="project" value="TreeGrafter"/>
</dbReference>
<dbReference type="GO" id="GO:0000151">
    <property type="term" value="C:ubiquitin ligase complex"/>
    <property type="evidence" value="ECO:0007669"/>
    <property type="project" value="TreeGrafter"/>
</dbReference>
<dbReference type="AlphaFoldDB" id="A0AAD9MFR4"/>
<dbReference type="GO" id="GO:0051865">
    <property type="term" value="P:protein autoubiquitination"/>
    <property type="evidence" value="ECO:0007669"/>
    <property type="project" value="TreeGrafter"/>
</dbReference>
<dbReference type="GO" id="GO:0006513">
    <property type="term" value="P:protein monoubiquitination"/>
    <property type="evidence" value="ECO:0007669"/>
    <property type="project" value="TreeGrafter"/>
</dbReference>
<keyword evidence="2" id="KW-1185">Reference proteome</keyword>
<proteinExistence type="predicted"/>
<reference evidence="1" key="1">
    <citation type="journal article" date="2023" name="Mol. Plant Microbe Interact.">
        <title>Elucidating the Obligate Nature and Biological Capacity of an Invasive Fungal Corn Pathogen.</title>
        <authorList>
            <person name="MacCready J.S."/>
            <person name="Roggenkamp E.M."/>
            <person name="Gdanetz K."/>
            <person name="Chilvers M.I."/>
        </authorList>
    </citation>
    <scope>NUCLEOTIDE SEQUENCE</scope>
    <source>
        <strain evidence="1">PM02</strain>
    </source>
</reference>
<organism evidence="1 2">
    <name type="scientific">Phyllachora maydis</name>
    <dbReference type="NCBI Taxonomy" id="1825666"/>
    <lineage>
        <taxon>Eukaryota</taxon>
        <taxon>Fungi</taxon>
        <taxon>Dikarya</taxon>
        <taxon>Ascomycota</taxon>
        <taxon>Pezizomycotina</taxon>
        <taxon>Sordariomycetes</taxon>
        <taxon>Sordariomycetidae</taxon>
        <taxon>Phyllachorales</taxon>
        <taxon>Phyllachoraceae</taxon>
        <taxon>Phyllachora</taxon>
    </lineage>
</organism>
<dbReference type="EMBL" id="JAQQPM010000004">
    <property type="protein sequence ID" value="KAK2071251.1"/>
    <property type="molecule type" value="Genomic_DNA"/>
</dbReference>
<protein>
    <recommendedName>
        <fullName evidence="3">Ubiquitin-conjugating enzyme E2C-binding protein</fullName>
    </recommendedName>
</protein>
<evidence type="ECO:0000313" key="1">
    <source>
        <dbReference type="EMBL" id="KAK2071251.1"/>
    </source>
</evidence>
<dbReference type="PANTHER" id="PTHR31531:SF2">
    <property type="entry name" value="E3 UBIQUITIN-PROTEIN LIGASE E3D"/>
    <property type="match status" value="1"/>
</dbReference>
<dbReference type="GO" id="GO:0061630">
    <property type="term" value="F:ubiquitin protein ligase activity"/>
    <property type="evidence" value="ECO:0007669"/>
    <property type="project" value="TreeGrafter"/>
</dbReference>
<evidence type="ECO:0008006" key="3">
    <source>
        <dbReference type="Google" id="ProtNLM"/>
    </source>
</evidence>
<comment type="caution">
    <text evidence="1">The sequence shown here is derived from an EMBL/GenBank/DDBJ whole genome shotgun (WGS) entry which is preliminary data.</text>
</comment>